<reference evidence="1" key="1">
    <citation type="submission" date="2023-03" db="EMBL/GenBank/DDBJ databases">
        <title>Synergistic degradation of erythromycin by symbiotic bacteria Ery-6A and Ery-6B and application in simulated water remediation.</title>
        <authorList>
            <person name="Xu S."/>
        </authorList>
    </citation>
    <scope>NUCLEOTIDE SEQUENCE</scope>
    <source>
        <strain evidence="1">Ery-6A</strain>
    </source>
</reference>
<dbReference type="Proteomes" id="UP001219066">
    <property type="component" value="Chromosome"/>
</dbReference>
<sequence length="163" mass="17877">MSMLSAFLPLIYVQISPERLTLTNPKTGQTLSEVPELALSPPPRRRILAAGPQARLAAASEPAEVVNPFAHPRSLISDFILAEQLLKYQLRRMHRRAWLAASPHIVIHPLGDPEGGFTQVELRALRELGSAAGASKVNVWTGRPLTDEELLARKPPAQGGIWE</sequence>
<dbReference type="Gene3D" id="3.30.420.40">
    <property type="match status" value="1"/>
</dbReference>
<protein>
    <submittedName>
        <fullName evidence="1">Rod shape-determining protein</fullName>
    </submittedName>
</protein>
<dbReference type="RefSeq" id="WP_227741015.1">
    <property type="nucleotide sequence ID" value="NZ_CP045291.1"/>
</dbReference>
<name>A0AAX3SEQ5_9BURK</name>
<dbReference type="EMBL" id="CP120956">
    <property type="protein sequence ID" value="WFF78498.1"/>
    <property type="molecule type" value="Genomic_DNA"/>
</dbReference>
<dbReference type="Pfam" id="PF06723">
    <property type="entry name" value="MreB_Mbl"/>
    <property type="match status" value="1"/>
</dbReference>
<evidence type="ECO:0000313" key="2">
    <source>
        <dbReference type="Proteomes" id="UP001219066"/>
    </source>
</evidence>
<dbReference type="AlphaFoldDB" id="A0AAX3SEQ5"/>
<dbReference type="InterPro" id="IPR056546">
    <property type="entry name" value="MreB_MamK-like"/>
</dbReference>
<proteinExistence type="predicted"/>
<accession>A0AAX3SEQ5</accession>
<organism evidence="1 2">
    <name type="scientific">Delftia tsuruhatensis</name>
    <dbReference type="NCBI Taxonomy" id="180282"/>
    <lineage>
        <taxon>Bacteria</taxon>
        <taxon>Pseudomonadati</taxon>
        <taxon>Pseudomonadota</taxon>
        <taxon>Betaproteobacteria</taxon>
        <taxon>Burkholderiales</taxon>
        <taxon>Comamonadaceae</taxon>
        <taxon>Delftia</taxon>
    </lineage>
</organism>
<gene>
    <name evidence="1" type="ORF">PYR84_16265</name>
</gene>
<evidence type="ECO:0000313" key="1">
    <source>
        <dbReference type="EMBL" id="WFF78498.1"/>
    </source>
</evidence>